<proteinExistence type="predicted"/>
<dbReference type="AlphaFoldDB" id="A0A0E9SYF1"/>
<protein>
    <submittedName>
        <fullName evidence="1">Uncharacterized protein</fullName>
    </submittedName>
</protein>
<sequence>MTLCLDCADASARQPIRVKCWI</sequence>
<dbReference type="EMBL" id="GBXM01062208">
    <property type="protein sequence ID" value="JAH46369.1"/>
    <property type="molecule type" value="Transcribed_RNA"/>
</dbReference>
<reference evidence="1" key="1">
    <citation type="submission" date="2014-11" db="EMBL/GenBank/DDBJ databases">
        <authorList>
            <person name="Amaro Gonzalez C."/>
        </authorList>
    </citation>
    <scope>NUCLEOTIDE SEQUENCE</scope>
</reference>
<evidence type="ECO:0000313" key="1">
    <source>
        <dbReference type="EMBL" id="JAH46369.1"/>
    </source>
</evidence>
<accession>A0A0E9SYF1</accession>
<organism evidence="1">
    <name type="scientific">Anguilla anguilla</name>
    <name type="common">European freshwater eel</name>
    <name type="synonym">Muraena anguilla</name>
    <dbReference type="NCBI Taxonomy" id="7936"/>
    <lineage>
        <taxon>Eukaryota</taxon>
        <taxon>Metazoa</taxon>
        <taxon>Chordata</taxon>
        <taxon>Craniata</taxon>
        <taxon>Vertebrata</taxon>
        <taxon>Euteleostomi</taxon>
        <taxon>Actinopterygii</taxon>
        <taxon>Neopterygii</taxon>
        <taxon>Teleostei</taxon>
        <taxon>Anguilliformes</taxon>
        <taxon>Anguillidae</taxon>
        <taxon>Anguilla</taxon>
    </lineage>
</organism>
<name>A0A0E9SYF1_ANGAN</name>
<reference evidence="1" key="2">
    <citation type="journal article" date="2015" name="Fish Shellfish Immunol.">
        <title>Early steps in the European eel (Anguilla anguilla)-Vibrio vulnificus interaction in the gills: Role of the RtxA13 toxin.</title>
        <authorList>
            <person name="Callol A."/>
            <person name="Pajuelo D."/>
            <person name="Ebbesson L."/>
            <person name="Teles M."/>
            <person name="MacKenzie S."/>
            <person name="Amaro C."/>
        </authorList>
    </citation>
    <scope>NUCLEOTIDE SEQUENCE</scope>
</reference>